<dbReference type="PANTHER" id="PTHR30329">
    <property type="entry name" value="STATOR ELEMENT OF FLAGELLAR MOTOR COMPLEX"/>
    <property type="match status" value="1"/>
</dbReference>
<evidence type="ECO:0000256" key="5">
    <source>
        <dbReference type="SAM" id="SignalP"/>
    </source>
</evidence>
<dbReference type="InterPro" id="IPR036737">
    <property type="entry name" value="OmpA-like_sf"/>
</dbReference>
<dbReference type="PRINTS" id="PR01021">
    <property type="entry name" value="OMPADOMAIN"/>
</dbReference>
<dbReference type="PROSITE" id="PS51257">
    <property type="entry name" value="PROKAR_LIPOPROTEIN"/>
    <property type="match status" value="1"/>
</dbReference>
<keyword evidence="5" id="KW-0732">Signal</keyword>
<reference evidence="7 8" key="1">
    <citation type="submission" date="2024-11" db="EMBL/GenBank/DDBJ databases">
        <title>First Report of Moraxella oculi in Brazil in an Infectious Bovine Keratoconjunctivitis Outbreak.</title>
        <authorList>
            <person name="Carvalho C.V."/>
            <person name="Domingues R."/>
            <person name="Coutinho C."/>
            <person name="Honorio N.T.B.S."/>
            <person name="Faza D.R.L.R."/>
            <person name="Carvalho W.A."/>
            <person name="Machado A.B.F."/>
            <person name="Martins M.F."/>
            <person name="Gaspar E.B."/>
        </authorList>
    </citation>
    <scope>NUCLEOTIDE SEQUENCE [LARGE SCALE GENOMIC DNA]</scope>
    <source>
        <strain evidence="7 8">2117LE</strain>
    </source>
</reference>
<dbReference type="InterPro" id="IPR006664">
    <property type="entry name" value="OMP_bac"/>
</dbReference>
<dbReference type="InterPro" id="IPR050330">
    <property type="entry name" value="Bact_OuterMem_StrucFunc"/>
</dbReference>
<comment type="subcellular location">
    <subcellularLocation>
        <location evidence="1">Cell outer membrane</location>
    </subcellularLocation>
</comment>
<proteinExistence type="predicted"/>
<evidence type="ECO:0000259" key="6">
    <source>
        <dbReference type="PROSITE" id="PS51123"/>
    </source>
</evidence>
<keyword evidence="8" id="KW-1185">Reference proteome</keyword>
<comment type="caution">
    <text evidence="7">The sequence shown here is derived from an EMBL/GenBank/DDBJ whole genome shotgun (WGS) entry which is preliminary data.</text>
</comment>
<accession>A0ABW8U6D4</accession>
<dbReference type="SUPFAM" id="SSF103088">
    <property type="entry name" value="OmpA-like"/>
    <property type="match status" value="1"/>
</dbReference>
<dbReference type="Gene3D" id="3.30.1330.60">
    <property type="entry name" value="OmpA-like domain"/>
    <property type="match status" value="1"/>
</dbReference>
<dbReference type="RefSeq" id="WP_249098807.1">
    <property type="nucleotide sequence ID" value="NZ_JAMBAQ010000004.1"/>
</dbReference>
<protein>
    <submittedName>
        <fullName evidence="7">OmpA family protein</fullName>
    </submittedName>
</protein>
<dbReference type="PANTHER" id="PTHR30329:SF21">
    <property type="entry name" value="LIPOPROTEIN YIAD-RELATED"/>
    <property type="match status" value="1"/>
</dbReference>
<gene>
    <name evidence="7" type="ORF">ACJHVH_03180</name>
</gene>
<dbReference type="InterPro" id="IPR006665">
    <property type="entry name" value="OmpA-like"/>
</dbReference>
<dbReference type="EMBL" id="JBJJXE010000003">
    <property type="protein sequence ID" value="MFL1732002.1"/>
    <property type="molecule type" value="Genomic_DNA"/>
</dbReference>
<keyword evidence="3" id="KW-0998">Cell outer membrane</keyword>
<evidence type="ECO:0000256" key="3">
    <source>
        <dbReference type="ARBA" id="ARBA00023237"/>
    </source>
</evidence>
<feature type="chain" id="PRO_5045695681" evidence="5">
    <location>
        <begin position="25"/>
        <end position="215"/>
    </location>
</feature>
<evidence type="ECO:0000256" key="1">
    <source>
        <dbReference type="ARBA" id="ARBA00004442"/>
    </source>
</evidence>
<dbReference type="CDD" id="cd07185">
    <property type="entry name" value="OmpA_C-like"/>
    <property type="match status" value="1"/>
</dbReference>
<dbReference type="Pfam" id="PF00691">
    <property type="entry name" value="OmpA"/>
    <property type="match status" value="1"/>
</dbReference>
<dbReference type="PROSITE" id="PS51123">
    <property type="entry name" value="OMPA_2"/>
    <property type="match status" value="1"/>
</dbReference>
<evidence type="ECO:0000256" key="4">
    <source>
        <dbReference type="PROSITE-ProRule" id="PRU00473"/>
    </source>
</evidence>
<sequence length="215" mass="22031">MSKLNLLAVSALASSMVISGCASTGNYNDDATKKAGLGALAGALGAAAISKATGGEKTGRDAAIGAVLGAGVGAYMSKQEAKLKQQTAGTGIEVTRDPVTNNINLAIPEAITFDKGQYAIKPSSYGTLNQVARTLNEYNQTQVIVNGYASIEGNAAFNQTLSLDRADAVARHLINQGVSATRISSLGHGATTKFGMAYEPNRRVEIAIIAPKSVG</sequence>
<feature type="signal peptide" evidence="5">
    <location>
        <begin position="1"/>
        <end position="24"/>
    </location>
</feature>
<name>A0ABW8U6D4_9GAMM</name>
<evidence type="ECO:0000256" key="2">
    <source>
        <dbReference type="ARBA" id="ARBA00023136"/>
    </source>
</evidence>
<evidence type="ECO:0000313" key="7">
    <source>
        <dbReference type="EMBL" id="MFL1732002.1"/>
    </source>
</evidence>
<evidence type="ECO:0000313" key="8">
    <source>
        <dbReference type="Proteomes" id="UP001624684"/>
    </source>
</evidence>
<feature type="domain" description="OmpA-like" evidence="6">
    <location>
        <begin position="99"/>
        <end position="212"/>
    </location>
</feature>
<dbReference type="Proteomes" id="UP001624684">
    <property type="component" value="Unassembled WGS sequence"/>
</dbReference>
<organism evidence="7 8">
    <name type="scientific">Moraxella oculi</name>
    <dbReference type="NCBI Taxonomy" id="2940516"/>
    <lineage>
        <taxon>Bacteria</taxon>
        <taxon>Pseudomonadati</taxon>
        <taxon>Pseudomonadota</taxon>
        <taxon>Gammaproteobacteria</taxon>
        <taxon>Moraxellales</taxon>
        <taxon>Moraxellaceae</taxon>
        <taxon>Moraxella</taxon>
    </lineage>
</organism>
<keyword evidence="2 4" id="KW-0472">Membrane</keyword>